<sequence>MRVPRRVFWVNLIAAGSCLVFGLFALTLGDYPLSVGDVVRAITGEHADPLARYFVQDLRAPRVLAALLVGAALGLSGAIFQSITKNPLGSPDLTGFTTGAATGAVSAIIIFQATPVGVSLGAVVGGFVTGALVYSLSRSRGVTGIRFVLIGVGVSFFLRGVNSLLVVRTSLDRAQQSQLWLAGSFNAVGWNSVAALGAVLAVSIPVGVALSRPMAVMMTCDELATSLGVPVSHRRAQLLALGVILTAVAVAAAGPISFVALAAPQIAKFLARESVTSFGSSVLVGALLVLVSDVVAQRIIAPAQLPVGVVTGVMGGFYLIGLLIYMGRKQK</sequence>
<feature type="transmembrane region" description="Helical" evidence="8">
    <location>
        <begin position="147"/>
        <end position="167"/>
    </location>
</feature>
<dbReference type="InterPro" id="IPR000522">
    <property type="entry name" value="ABC_transptr_permease_BtuC"/>
</dbReference>
<evidence type="ECO:0000256" key="1">
    <source>
        <dbReference type="ARBA" id="ARBA00004651"/>
    </source>
</evidence>
<gene>
    <name evidence="9" type="ORF">IW254_000571</name>
</gene>
<accession>A0A931GS22</accession>
<proteinExistence type="inferred from homology"/>
<keyword evidence="5 8" id="KW-0812">Transmembrane</keyword>
<dbReference type="RefSeq" id="WP_196824124.1">
    <property type="nucleotide sequence ID" value="NZ_CP046980.1"/>
</dbReference>
<evidence type="ECO:0000256" key="8">
    <source>
        <dbReference type="SAM" id="Phobius"/>
    </source>
</evidence>
<dbReference type="CDD" id="cd06550">
    <property type="entry name" value="TM_ABC_iron-siderophores_like"/>
    <property type="match status" value="1"/>
</dbReference>
<evidence type="ECO:0000313" key="10">
    <source>
        <dbReference type="Proteomes" id="UP000658613"/>
    </source>
</evidence>
<name>A0A931GS22_9CORY</name>
<feature type="transmembrane region" description="Helical" evidence="8">
    <location>
        <begin position="7"/>
        <end position="28"/>
    </location>
</feature>
<dbReference type="GO" id="GO:0005886">
    <property type="term" value="C:plasma membrane"/>
    <property type="evidence" value="ECO:0007669"/>
    <property type="project" value="UniProtKB-SubCell"/>
</dbReference>
<feature type="transmembrane region" description="Helical" evidence="8">
    <location>
        <begin position="275"/>
        <end position="295"/>
    </location>
</feature>
<dbReference type="Gene3D" id="1.10.3470.10">
    <property type="entry name" value="ABC transporter involved in vitamin B12 uptake, BtuC"/>
    <property type="match status" value="1"/>
</dbReference>
<reference evidence="9" key="1">
    <citation type="submission" date="2020-11" db="EMBL/GenBank/DDBJ databases">
        <title>Sequencing the genomes of 1000 actinobacteria strains.</title>
        <authorList>
            <person name="Klenk H.-P."/>
        </authorList>
    </citation>
    <scope>NUCLEOTIDE SEQUENCE</scope>
    <source>
        <strain evidence="9">DSM 45632</strain>
    </source>
</reference>
<protein>
    <submittedName>
        <fullName evidence="9">Iron complex transport system permease protein</fullName>
    </submittedName>
</protein>
<dbReference type="GO" id="GO:0033214">
    <property type="term" value="P:siderophore-iron import into cell"/>
    <property type="evidence" value="ECO:0007669"/>
    <property type="project" value="TreeGrafter"/>
</dbReference>
<evidence type="ECO:0000256" key="5">
    <source>
        <dbReference type="ARBA" id="ARBA00022692"/>
    </source>
</evidence>
<feature type="transmembrane region" description="Helical" evidence="8">
    <location>
        <begin position="307"/>
        <end position="326"/>
    </location>
</feature>
<dbReference type="Pfam" id="PF01032">
    <property type="entry name" value="FecCD"/>
    <property type="match status" value="1"/>
</dbReference>
<dbReference type="AlphaFoldDB" id="A0A931GS22"/>
<keyword evidence="7 8" id="KW-0472">Membrane</keyword>
<feature type="transmembrane region" description="Helical" evidence="8">
    <location>
        <begin position="238"/>
        <end position="263"/>
    </location>
</feature>
<dbReference type="PANTHER" id="PTHR30472:SF24">
    <property type="entry name" value="FERRIC ENTEROBACTIN TRANSPORT SYSTEM PERMEASE PROTEIN FEPG"/>
    <property type="match status" value="1"/>
</dbReference>
<evidence type="ECO:0000313" key="9">
    <source>
        <dbReference type="EMBL" id="MBG6121602.1"/>
    </source>
</evidence>
<dbReference type="PANTHER" id="PTHR30472">
    <property type="entry name" value="FERRIC ENTEROBACTIN TRANSPORT SYSTEM PERMEASE PROTEIN"/>
    <property type="match status" value="1"/>
</dbReference>
<evidence type="ECO:0000256" key="4">
    <source>
        <dbReference type="ARBA" id="ARBA00022475"/>
    </source>
</evidence>
<keyword evidence="4" id="KW-1003">Cell membrane</keyword>
<comment type="caution">
    <text evidence="9">The sequence shown here is derived from an EMBL/GenBank/DDBJ whole genome shotgun (WGS) entry which is preliminary data.</text>
</comment>
<keyword evidence="6 8" id="KW-1133">Transmembrane helix</keyword>
<evidence type="ECO:0000256" key="7">
    <source>
        <dbReference type="ARBA" id="ARBA00023136"/>
    </source>
</evidence>
<feature type="transmembrane region" description="Helical" evidence="8">
    <location>
        <begin position="93"/>
        <end position="111"/>
    </location>
</feature>
<keyword evidence="3" id="KW-0813">Transport</keyword>
<feature type="transmembrane region" description="Helical" evidence="8">
    <location>
        <begin position="63"/>
        <end position="81"/>
    </location>
</feature>
<feature type="transmembrane region" description="Helical" evidence="8">
    <location>
        <begin position="187"/>
        <end position="210"/>
    </location>
</feature>
<comment type="subcellular location">
    <subcellularLocation>
        <location evidence="1">Cell membrane</location>
        <topology evidence="1">Multi-pass membrane protein</topology>
    </subcellularLocation>
</comment>
<dbReference type="Proteomes" id="UP000658613">
    <property type="component" value="Unassembled WGS sequence"/>
</dbReference>
<evidence type="ECO:0000256" key="3">
    <source>
        <dbReference type="ARBA" id="ARBA00022448"/>
    </source>
</evidence>
<evidence type="ECO:0000256" key="2">
    <source>
        <dbReference type="ARBA" id="ARBA00007935"/>
    </source>
</evidence>
<dbReference type="EMBL" id="JADOUE010000001">
    <property type="protein sequence ID" value="MBG6121602.1"/>
    <property type="molecule type" value="Genomic_DNA"/>
</dbReference>
<evidence type="ECO:0000256" key="6">
    <source>
        <dbReference type="ARBA" id="ARBA00022989"/>
    </source>
</evidence>
<comment type="similarity">
    <text evidence="2">Belongs to the binding-protein-dependent transport system permease family. FecCD subfamily.</text>
</comment>
<dbReference type="GO" id="GO:0022857">
    <property type="term" value="F:transmembrane transporter activity"/>
    <property type="evidence" value="ECO:0007669"/>
    <property type="project" value="InterPro"/>
</dbReference>
<keyword evidence="10" id="KW-1185">Reference proteome</keyword>
<feature type="transmembrane region" description="Helical" evidence="8">
    <location>
        <begin position="117"/>
        <end position="135"/>
    </location>
</feature>
<dbReference type="InterPro" id="IPR037294">
    <property type="entry name" value="ABC_BtuC-like"/>
</dbReference>
<dbReference type="SUPFAM" id="SSF81345">
    <property type="entry name" value="ABC transporter involved in vitamin B12 uptake, BtuC"/>
    <property type="match status" value="1"/>
</dbReference>
<organism evidence="9 10">
    <name type="scientific">Corynebacterium aquatimens</name>
    <dbReference type="NCBI Taxonomy" id="1190508"/>
    <lineage>
        <taxon>Bacteria</taxon>
        <taxon>Bacillati</taxon>
        <taxon>Actinomycetota</taxon>
        <taxon>Actinomycetes</taxon>
        <taxon>Mycobacteriales</taxon>
        <taxon>Corynebacteriaceae</taxon>
        <taxon>Corynebacterium</taxon>
    </lineage>
</organism>
<dbReference type="PROSITE" id="PS51257">
    <property type="entry name" value="PROKAR_LIPOPROTEIN"/>
    <property type="match status" value="1"/>
</dbReference>